<feature type="domain" description="FCS-type" evidence="10">
    <location>
        <begin position="699"/>
        <end position="733"/>
    </location>
</feature>
<keyword evidence="5" id="KW-0238">DNA-binding</keyword>
<evidence type="ECO:0000256" key="2">
    <source>
        <dbReference type="ARBA" id="ARBA00022723"/>
    </source>
</evidence>
<dbReference type="GeneID" id="103396456"/>
<feature type="compositionally biased region" description="Polar residues" evidence="8">
    <location>
        <begin position="501"/>
        <end position="512"/>
    </location>
</feature>
<dbReference type="PROSITE" id="PS51024">
    <property type="entry name" value="ZF_FCS"/>
    <property type="match status" value="1"/>
</dbReference>
<dbReference type="CTD" id="80012"/>
<keyword evidence="4" id="KW-0862">Zinc</keyword>
<protein>
    <submittedName>
        <fullName evidence="11">Polyhomeotic homolog 3</fullName>
    </submittedName>
</protein>
<keyword evidence="6" id="KW-0539">Nucleus</keyword>
<reference evidence="11" key="3">
    <citation type="submission" date="2025-09" db="UniProtKB">
        <authorList>
            <consortium name="Ensembl"/>
        </authorList>
    </citation>
    <scope>IDENTIFICATION</scope>
</reference>
<dbReference type="CDD" id="cd09577">
    <property type="entry name" value="SAM_Ph1_2_3"/>
    <property type="match status" value="1"/>
</dbReference>
<evidence type="ECO:0000256" key="1">
    <source>
        <dbReference type="ARBA" id="ARBA00004123"/>
    </source>
</evidence>
<dbReference type="KEGG" id="csem:103396456"/>
<dbReference type="GO" id="GO:0003677">
    <property type="term" value="F:DNA binding"/>
    <property type="evidence" value="ECO:0007669"/>
    <property type="project" value="UniProtKB-KW"/>
</dbReference>
<feature type="compositionally biased region" description="Acidic residues" evidence="8">
    <location>
        <begin position="789"/>
        <end position="804"/>
    </location>
</feature>
<evidence type="ECO:0000313" key="12">
    <source>
        <dbReference type="Proteomes" id="UP000265120"/>
    </source>
</evidence>
<feature type="region of interest" description="Disordered" evidence="8">
    <location>
        <begin position="355"/>
        <end position="428"/>
    </location>
</feature>
<evidence type="ECO:0000256" key="8">
    <source>
        <dbReference type="SAM" id="MobiDB-lite"/>
    </source>
</evidence>
<dbReference type="InterPro" id="IPR012313">
    <property type="entry name" value="Znf_FCS"/>
</dbReference>
<dbReference type="InterPro" id="IPR038603">
    <property type="entry name" value="Znf_FCS_sf"/>
</dbReference>
<feature type="compositionally biased region" description="Acidic residues" evidence="8">
    <location>
        <begin position="673"/>
        <end position="687"/>
    </location>
</feature>
<keyword evidence="2" id="KW-0479">Metal-binding</keyword>
<evidence type="ECO:0000259" key="10">
    <source>
        <dbReference type="PROSITE" id="PS51024"/>
    </source>
</evidence>
<sequence>MERQSPADMQAVKTIDAHTYTTPTTVTMATTSCSDSTLCTQAPLASLSILPSDQQAVRVIQHTIHRPQSMAAQYLHHMYAAQQQHLMLQTAALQQSQYQHKPQLQSLATIPQASVCQRQLSSPSSTDGMVPPAGVSQTSITLPASSVTAHLIGRSQTSNSTAAATVSQQAMLLGNRPANCNQAQMYLRTQMLILTPAAPVAAVHSELPAFTSCSTLPTSSEVHNLSLHAHLPGALAAANSVVLKPTPQTQVPFSAASVSKTSVCAVKTNHMIDETDHPGPRTLNTSLSPVHTHTLEKKPLSCPSGQQVAHHQLILQQATAGALNHKRLHPIALKVAPQEPNCQPLSLSIKRLTTPSTQTQTNTDPQVSSAPLSSSSSPSVTTATTSSAQNSIPAATVQSQPPPLVAAPKRQSSILQAQNQPPPPPPPLVLHRLPPNPPASLQRFSLHSVHALAVQTGQRLRTEQELSIAEALNLMPYQNLPPPQTVAVDLKVHLVGRRESSSMTFSEIQAAQESKEKRLSPEETKEGSLISPQKDKTPEAVIVPSKQNGEEKHSASTTSSQSVIKIPQVEKSASLTTISHHPPPSSSPPLPMSAPPTAVRSPPQITSAPTSLPGSPDRMCTSSVLTHLIEGFVIREGLEPFPVNSSSLSEEQQASLPEPQDIHTNGSPAAEDSPVDADLSESSDSEMENGGPPAEELGDEAEAALLQCEYCGGRGYAQTFLRSQRFCSMTCVRRFNVSCTKRVTRLRAGRWSSRPLGRRGRPPSRMNVAFLRRAQGSYPPVRSQQCSERDEELQEVQEEEEQEDEHPAPMKTRLQKLTEREQERESERVMPETISVSDGEDDDGLPSQWNVEQVFSYIYSLPGGSVVAEEFRSQEIDGQALLLLTEDHLVSTMNLKLGPALKLCAQIQSLKDE</sequence>
<keyword evidence="12" id="KW-1185">Reference proteome</keyword>
<dbReference type="GO" id="GO:0045892">
    <property type="term" value="P:negative regulation of DNA-templated transcription"/>
    <property type="evidence" value="ECO:0007669"/>
    <property type="project" value="TreeGrafter"/>
</dbReference>
<dbReference type="PANTHER" id="PTHR12247:SF138">
    <property type="entry name" value="POLYHOMEOTIC DISTAL, ISOFORM A-RELATED"/>
    <property type="match status" value="1"/>
</dbReference>
<feature type="compositionally biased region" description="Polar residues" evidence="8">
    <location>
        <begin position="410"/>
        <end position="419"/>
    </location>
</feature>
<evidence type="ECO:0000256" key="5">
    <source>
        <dbReference type="ARBA" id="ARBA00023125"/>
    </source>
</evidence>
<feature type="compositionally biased region" description="Pro residues" evidence="8">
    <location>
        <begin position="581"/>
        <end position="594"/>
    </location>
</feature>
<dbReference type="RefSeq" id="XP_024908360.1">
    <property type="nucleotide sequence ID" value="XM_025052592.1"/>
</dbReference>
<comment type="subcellular location">
    <subcellularLocation>
        <location evidence="1">Nucleus</location>
    </subcellularLocation>
</comment>
<dbReference type="GO" id="GO:0042393">
    <property type="term" value="F:histone binding"/>
    <property type="evidence" value="ECO:0007669"/>
    <property type="project" value="TreeGrafter"/>
</dbReference>
<dbReference type="InParanoid" id="A0A3P8W542"/>
<dbReference type="SMART" id="SM00454">
    <property type="entry name" value="SAM"/>
    <property type="match status" value="1"/>
</dbReference>
<feature type="domain" description="SAM" evidence="9">
    <location>
        <begin position="849"/>
        <end position="913"/>
    </location>
</feature>
<proteinExistence type="predicted"/>
<feature type="region of interest" description="Disordered" evidence="8">
    <location>
        <begin position="643"/>
        <end position="696"/>
    </location>
</feature>
<dbReference type="OrthoDB" id="2390104at2759"/>
<evidence type="ECO:0000259" key="9">
    <source>
        <dbReference type="PROSITE" id="PS50105"/>
    </source>
</evidence>
<feature type="compositionally biased region" description="Polar residues" evidence="8">
    <location>
        <begin position="388"/>
        <end position="399"/>
    </location>
</feature>
<dbReference type="OMA" id="DRHAVQX"/>
<dbReference type="STRING" id="244447.ENSCSEP00000022673"/>
<dbReference type="SUPFAM" id="SSF47769">
    <property type="entry name" value="SAM/Pointed domain"/>
    <property type="match status" value="1"/>
</dbReference>
<dbReference type="PROSITE" id="PS51257">
    <property type="entry name" value="PROKAR_LIPOPROTEIN"/>
    <property type="match status" value="1"/>
</dbReference>
<accession>A0A3P8W542</accession>
<evidence type="ECO:0000256" key="3">
    <source>
        <dbReference type="ARBA" id="ARBA00022771"/>
    </source>
</evidence>
<feature type="compositionally biased region" description="Basic and acidic residues" evidence="8">
    <location>
        <begin position="816"/>
        <end position="830"/>
    </location>
</feature>
<dbReference type="Pfam" id="PF00536">
    <property type="entry name" value="SAM_1"/>
    <property type="match status" value="1"/>
</dbReference>
<feature type="region of interest" description="Disordered" evidence="8">
    <location>
        <begin position="779"/>
        <end position="845"/>
    </location>
</feature>
<dbReference type="InterPro" id="IPR013761">
    <property type="entry name" value="SAM/pointed_sf"/>
</dbReference>
<name>A0A3P8W542_CYNSE</name>
<dbReference type="PANTHER" id="PTHR12247">
    <property type="entry name" value="POLYCOMB GROUP PROTEIN"/>
    <property type="match status" value="1"/>
</dbReference>
<feature type="region of interest" description="Disordered" evidence="8">
    <location>
        <begin position="500"/>
        <end position="618"/>
    </location>
</feature>
<dbReference type="Gene3D" id="1.10.150.50">
    <property type="entry name" value="Transcription Factor, Ets-1"/>
    <property type="match status" value="1"/>
</dbReference>
<dbReference type="InterPro" id="IPR001660">
    <property type="entry name" value="SAM"/>
</dbReference>
<dbReference type="GeneTree" id="ENSGT00940000162952"/>
<dbReference type="Pfam" id="PF21319">
    <property type="entry name" value="zf-FCS_1"/>
    <property type="match status" value="1"/>
</dbReference>
<reference evidence="11" key="2">
    <citation type="submission" date="2025-08" db="UniProtKB">
        <authorList>
            <consortium name="Ensembl"/>
        </authorList>
    </citation>
    <scope>IDENTIFICATION</scope>
</reference>
<dbReference type="Proteomes" id="UP000265120">
    <property type="component" value="Chromosome 20"/>
</dbReference>
<organism evidence="11 12">
    <name type="scientific">Cynoglossus semilaevis</name>
    <name type="common">Tongue sole</name>
    <dbReference type="NCBI Taxonomy" id="244447"/>
    <lineage>
        <taxon>Eukaryota</taxon>
        <taxon>Metazoa</taxon>
        <taxon>Chordata</taxon>
        <taxon>Craniata</taxon>
        <taxon>Vertebrata</taxon>
        <taxon>Euteleostomi</taxon>
        <taxon>Actinopterygii</taxon>
        <taxon>Neopterygii</taxon>
        <taxon>Teleostei</taxon>
        <taxon>Neoteleostei</taxon>
        <taxon>Acanthomorphata</taxon>
        <taxon>Carangaria</taxon>
        <taxon>Pleuronectiformes</taxon>
        <taxon>Pleuronectoidei</taxon>
        <taxon>Cynoglossidae</taxon>
        <taxon>Cynoglossinae</taxon>
        <taxon>Cynoglossus</taxon>
    </lineage>
</organism>
<dbReference type="Gene3D" id="3.30.60.160">
    <property type="match status" value="1"/>
</dbReference>
<dbReference type="Ensembl" id="ENSCSET00000022963.1">
    <property type="protein sequence ID" value="ENSCSEP00000022673.1"/>
    <property type="gene ID" value="ENSCSEG00000014443.1"/>
</dbReference>
<dbReference type="RefSeq" id="XP_016898017.1">
    <property type="nucleotide sequence ID" value="XM_017042528.2"/>
</dbReference>
<feature type="compositionally biased region" description="Polar residues" evidence="8">
    <location>
        <begin position="603"/>
        <end position="613"/>
    </location>
</feature>
<dbReference type="GO" id="GO:0008270">
    <property type="term" value="F:zinc ion binding"/>
    <property type="evidence" value="ECO:0007669"/>
    <property type="project" value="UniProtKB-KW"/>
</dbReference>
<evidence type="ECO:0000256" key="6">
    <source>
        <dbReference type="ARBA" id="ARBA00023242"/>
    </source>
</evidence>
<dbReference type="RefSeq" id="XP_008332767.1">
    <property type="nucleotide sequence ID" value="XM_008334545.3"/>
</dbReference>
<reference evidence="11 12" key="1">
    <citation type="journal article" date="2014" name="Nat. Genet.">
        <title>Whole-genome sequence of a flatfish provides insights into ZW sex chromosome evolution and adaptation to a benthic lifestyle.</title>
        <authorList>
            <person name="Chen S."/>
            <person name="Zhang G."/>
            <person name="Shao C."/>
            <person name="Huang Q."/>
            <person name="Liu G."/>
            <person name="Zhang P."/>
            <person name="Song W."/>
            <person name="An N."/>
            <person name="Chalopin D."/>
            <person name="Volff J.N."/>
            <person name="Hong Y."/>
            <person name="Li Q."/>
            <person name="Sha Z."/>
            <person name="Zhou H."/>
            <person name="Xie M."/>
            <person name="Yu Q."/>
            <person name="Liu Y."/>
            <person name="Xiang H."/>
            <person name="Wang N."/>
            <person name="Wu K."/>
            <person name="Yang C."/>
            <person name="Zhou Q."/>
            <person name="Liao X."/>
            <person name="Yang L."/>
            <person name="Hu Q."/>
            <person name="Zhang J."/>
            <person name="Meng L."/>
            <person name="Jin L."/>
            <person name="Tian Y."/>
            <person name="Lian J."/>
            <person name="Yang J."/>
            <person name="Miao G."/>
            <person name="Liu S."/>
            <person name="Liang Z."/>
            <person name="Yan F."/>
            <person name="Li Y."/>
            <person name="Sun B."/>
            <person name="Zhang H."/>
            <person name="Zhang J."/>
            <person name="Zhu Y."/>
            <person name="Du M."/>
            <person name="Zhao Y."/>
            <person name="Schartl M."/>
            <person name="Tang Q."/>
            <person name="Wang J."/>
        </authorList>
    </citation>
    <scope>NUCLEOTIDE SEQUENCE</scope>
</reference>
<dbReference type="PROSITE" id="PS50105">
    <property type="entry name" value="SAM_DOMAIN"/>
    <property type="match status" value="1"/>
</dbReference>
<dbReference type="AlphaFoldDB" id="A0A3P8W542"/>
<dbReference type="GO" id="GO:0035102">
    <property type="term" value="C:PRC1 complex"/>
    <property type="evidence" value="ECO:0007669"/>
    <property type="project" value="TreeGrafter"/>
</dbReference>
<dbReference type="InterPro" id="IPR050548">
    <property type="entry name" value="PcG_chromatin_remod_factors"/>
</dbReference>
<feature type="compositionally biased region" description="Basic and acidic residues" evidence="8">
    <location>
        <begin position="513"/>
        <end position="526"/>
    </location>
</feature>
<dbReference type="GO" id="GO:0003682">
    <property type="term" value="F:chromatin binding"/>
    <property type="evidence" value="ECO:0007669"/>
    <property type="project" value="TreeGrafter"/>
</dbReference>
<feature type="compositionally biased region" description="Low complexity" evidence="8">
    <location>
        <begin position="355"/>
        <end position="387"/>
    </location>
</feature>
<evidence type="ECO:0000313" key="11">
    <source>
        <dbReference type="Ensembl" id="ENSCSEP00000022673.1"/>
    </source>
</evidence>
<keyword evidence="3 7" id="KW-0863">Zinc-finger</keyword>
<evidence type="ECO:0000256" key="7">
    <source>
        <dbReference type="PROSITE-ProRule" id="PRU00367"/>
    </source>
</evidence>
<evidence type="ECO:0000256" key="4">
    <source>
        <dbReference type="ARBA" id="ARBA00022833"/>
    </source>
</evidence>
<feature type="compositionally biased region" description="Low complexity" evidence="8">
    <location>
        <begin position="645"/>
        <end position="656"/>
    </location>
</feature>